<reference evidence="3" key="1">
    <citation type="submission" date="2006-10" db="EMBL/GenBank/DDBJ databases">
        <authorList>
            <person name="Amadeo P."/>
            <person name="Zhao Q."/>
            <person name="Wortman J."/>
            <person name="Fraser-Liggett C."/>
            <person name="Carlton J."/>
        </authorList>
    </citation>
    <scope>NUCLEOTIDE SEQUENCE</scope>
    <source>
        <strain evidence="3">G3</strain>
    </source>
</reference>
<feature type="compositionally biased region" description="Polar residues" evidence="1">
    <location>
        <begin position="626"/>
        <end position="637"/>
    </location>
</feature>
<evidence type="ECO:0000313" key="3">
    <source>
        <dbReference type="EMBL" id="EAY21310.1"/>
    </source>
</evidence>
<keyword evidence="2" id="KW-0812">Transmembrane</keyword>
<keyword evidence="2" id="KW-1133">Transmembrane helix</keyword>
<dbReference type="VEuPathDB" id="TrichDB:TVAGG3_0175870"/>
<accession>A2DE92</accession>
<proteinExistence type="predicted"/>
<evidence type="ECO:0008006" key="5">
    <source>
        <dbReference type="Google" id="ProtNLM"/>
    </source>
</evidence>
<keyword evidence="2" id="KW-0472">Membrane</keyword>
<keyword evidence="4" id="KW-1185">Reference proteome</keyword>
<feature type="region of interest" description="Disordered" evidence="1">
    <location>
        <begin position="713"/>
        <end position="748"/>
    </location>
</feature>
<evidence type="ECO:0000256" key="2">
    <source>
        <dbReference type="SAM" id="Phobius"/>
    </source>
</evidence>
<protein>
    <recommendedName>
        <fullName evidence="5">Bap-like</fullName>
    </recommendedName>
</protein>
<dbReference type="RefSeq" id="XP_001582296.1">
    <property type="nucleotide sequence ID" value="XM_001582246.1"/>
</dbReference>
<feature type="compositionally biased region" description="Basic and acidic residues" evidence="1">
    <location>
        <begin position="648"/>
        <end position="658"/>
    </location>
</feature>
<dbReference type="KEGG" id="tva:5466858"/>
<dbReference type="Proteomes" id="UP000001542">
    <property type="component" value="Unassembled WGS sequence"/>
</dbReference>
<dbReference type="AlphaFoldDB" id="A2DE92"/>
<dbReference type="InParanoid" id="A2DE92"/>
<feature type="transmembrane region" description="Helical" evidence="2">
    <location>
        <begin position="665"/>
        <end position="687"/>
    </location>
</feature>
<evidence type="ECO:0000256" key="1">
    <source>
        <dbReference type="SAM" id="MobiDB-lite"/>
    </source>
</evidence>
<sequence length="748" mass="83434">MLPLFYTLISSDDYIVKTKYLRAYYCRHYYYDPWTDINIQYNERADSTSGGERWVPTTYSDGGWFPIFKVDDDPTKVRILGSNRGVSNYKGIYASTNVTYHPEIGEKYLLITYSFKNQDTRPHTLHVASHTDVQIRSNDRATCKWYYGKRGLTMKDPGTGITLTLLIKGGYHVTDVDTFWFGRWQGPNTNLHYFDNYTDSGDNDLVNTDSAFSIGWLNRHIYPNETLDFSVLLGVGANLKNPAVLTVNDNFADNNMPNQEITVTGTVNDFDPDENVTVYYQFNGGPETKVETFPTGASGGISNGAFSFKVTLGPDVAQYPLKVYARDSFGLTSNVFEKNLLVNEIPRLVLTRAPPSTFFTGGTVILEGTIWDDRKATLKYQVDNGYNWNTGDEEFVCNRATKPFRKSFPIQEDYINYGHHVIKIWAQDDFGVQSEPIIAEFDYVQLHAPEMKPSQAQTSIPEVHVGKKFTISGQARDIDSGERVSVYYKYPEDTPGTQPRPLFTFDSNTGWQEWEIEYEVPDRKLPFDQEVKVILYAEDTRGGTSADLEFKFIVKKVQTIPPTPYDGEVPPNPSDNPNIPDSSYSGLTATSEVPTIVCEEHTDVNGDTYTRCDLGTTYIVITTDATPAPTQSATPSASPEPGAFPEEDNAKEVSASKEKSNKKKMLIIGLAAGGVAAAAVVAAAIIIHEATKAPKDFVFNEENGEFMEVDGDACQDADNPIYDENGADDPFANEFDEDDGPVEGIFPA</sequence>
<name>A2DE92_TRIV3</name>
<reference evidence="3" key="2">
    <citation type="journal article" date="2007" name="Science">
        <title>Draft genome sequence of the sexually transmitted pathogen Trichomonas vaginalis.</title>
        <authorList>
            <person name="Carlton J.M."/>
            <person name="Hirt R.P."/>
            <person name="Silva J.C."/>
            <person name="Delcher A.L."/>
            <person name="Schatz M."/>
            <person name="Zhao Q."/>
            <person name="Wortman J.R."/>
            <person name="Bidwell S.L."/>
            <person name="Alsmark U.C.M."/>
            <person name="Besteiro S."/>
            <person name="Sicheritz-Ponten T."/>
            <person name="Noel C.J."/>
            <person name="Dacks J.B."/>
            <person name="Foster P.G."/>
            <person name="Simillion C."/>
            <person name="Van de Peer Y."/>
            <person name="Miranda-Saavedra D."/>
            <person name="Barton G.J."/>
            <person name="Westrop G.D."/>
            <person name="Mueller S."/>
            <person name="Dessi D."/>
            <person name="Fiori P.L."/>
            <person name="Ren Q."/>
            <person name="Paulsen I."/>
            <person name="Zhang H."/>
            <person name="Bastida-Corcuera F.D."/>
            <person name="Simoes-Barbosa A."/>
            <person name="Brown M.T."/>
            <person name="Hayes R.D."/>
            <person name="Mukherjee M."/>
            <person name="Okumura C.Y."/>
            <person name="Schneider R."/>
            <person name="Smith A.J."/>
            <person name="Vanacova S."/>
            <person name="Villalvazo M."/>
            <person name="Haas B.J."/>
            <person name="Pertea M."/>
            <person name="Feldblyum T.V."/>
            <person name="Utterback T.R."/>
            <person name="Shu C.L."/>
            <person name="Osoegawa K."/>
            <person name="de Jong P.J."/>
            <person name="Hrdy I."/>
            <person name="Horvathova L."/>
            <person name="Zubacova Z."/>
            <person name="Dolezal P."/>
            <person name="Malik S.B."/>
            <person name="Logsdon J.M. Jr."/>
            <person name="Henze K."/>
            <person name="Gupta A."/>
            <person name="Wang C.C."/>
            <person name="Dunne R.L."/>
            <person name="Upcroft J.A."/>
            <person name="Upcroft P."/>
            <person name="White O."/>
            <person name="Salzberg S.L."/>
            <person name="Tang P."/>
            <person name="Chiu C.-H."/>
            <person name="Lee Y.-S."/>
            <person name="Embley T.M."/>
            <person name="Coombs G.H."/>
            <person name="Mottram J.C."/>
            <person name="Tachezy J."/>
            <person name="Fraser-Liggett C.M."/>
            <person name="Johnson P.J."/>
        </authorList>
    </citation>
    <scope>NUCLEOTIDE SEQUENCE [LARGE SCALE GENOMIC DNA]</scope>
    <source>
        <strain evidence="3">G3</strain>
    </source>
</reference>
<dbReference type="VEuPathDB" id="TrichDB:TVAG_166850"/>
<feature type="region of interest" description="Disordered" evidence="1">
    <location>
        <begin position="626"/>
        <end position="658"/>
    </location>
</feature>
<organism evidence="3 4">
    <name type="scientific">Trichomonas vaginalis (strain ATCC PRA-98 / G3)</name>
    <dbReference type="NCBI Taxonomy" id="412133"/>
    <lineage>
        <taxon>Eukaryota</taxon>
        <taxon>Metamonada</taxon>
        <taxon>Parabasalia</taxon>
        <taxon>Trichomonadida</taxon>
        <taxon>Trichomonadidae</taxon>
        <taxon>Trichomonas</taxon>
    </lineage>
</organism>
<gene>
    <name evidence="3" type="ORF">TVAG_166850</name>
</gene>
<evidence type="ECO:0000313" key="4">
    <source>
        <dbReference type="Proteomes" id="UP000001542"/>
    </source>
</evidence>
<dbReference type="EMBL" id="DS113191">
    <property type="protein sequence ID" value="EAY21310.1"/>
    <property type="molecule type" value="Genomic_DNA"/>
</dbReference>
<feature type="region of interest" description="Disordered" evidence="1">
    <location>
        <begin position="561"/>
        <end position="586"/>
    </location>
</feature>